<keyword evidence="4" id="KW-0862">Zinc</keyword>
<keyword evidence="12" id="KW-1185">Reference proteome</keyword>
<keyword evidence="3" id="KW-0378">Hydrolase</keyword>
<protein>
    <recommendedName>
        <fullName evidence="7">Linear primary-alkylsulfatase</fullName>
        <ecNumber evidence="6">3.1.6.21</ecNumber>
    </recommendedName>
    <alternativeName>
        <fullName evidence="8">Type III linear primary-alkylsulfatase</fullName>
    </alternativeName>
</protein>
<evidence type="ECO:0000256" key="3">
    <source>
        <dbReference type="ARBA" id="ARBA00022801"/>
    </source>
</evidence>
<evidence type="ECO:0000256" key="6">
    <source>
        <dbReference type="ARBA" id="ARBA00066568"/>
    </source>
</evidence>
<evidence type="ECO:0000256" key="9">
    <source>
        <dbReference type="SAM" id="SignalP"/>
    </source>
</evidence>
<evidence type="ECO:0000256" key="8">
    <source>
        <dbReference type="ARBA" id="ARBA00075789"/>
    </source>
</evidence>
<dbReference type="GO" id="GO:0046983">
    <property type="term" value="F:protein dimerization activity"/>
    <property type="evidence" value="ECO:0007669"/>
    <property type="project" value="InterPro"/>
</dbReference>
<evidence type="ECO:0000256" key="2">
    <source>
        <dbReference type="ARBA" id="ARBA00022723"/>
    </source>
</evidence>
<accession>A0A2N0UL09</accession>
<dbReference type="Gene3D" id="3.30.1050.10">
    <property type="entry name" value="SCP2 sterol-binding domain"/>
    <property type="match status" value="1"/>
</dbReference>
<dbReference type="Pfam" id="PF00753">
    <property type="entry name" value="Lactamase_B"/>
    <property type="match status" value="1"/>
</dbReference>
<comment type="cofactor">
    <cofactor evidence="1">
        <name>Zn(2+)</name>
        <dbReference type="ChEBI" id="CHEBI:29105"/>
    </cofactor>
</comment>
<evidence type="ECO:0000256" key="5">
    <source>
        <dbReference type="ARBA" id="ARBA00033751"/>
    </source>
</evidence>
<dbReference type="Gene3D" id="1.25.40.880">
    <property type="entry name" value="Alkyl sulfatase, dimerisation domain"/>
    <property type="match status" value="1"/>
</dbReference>
<dbReference type="FunFam" id="3.60.15.30:FF:000001">
    <property type="entry name" value="Alkyl/aryl-sulfatase BDS1"/>
    <property type="match status" value="1"/>
</dbReference>
<evidence type="ECO:0000313" key="11">
    <source>
        <dbReference type="EMBL" id="PKD27673.1"/>
    </source>
</evidence>
<dbReference type="GO" id="GO:0018741">
    <property type="term" value="F:linear primary-alkylsulfatase activity"/>
    <property type="evidence" value="ECO:0007669"/>
    <property type="project" value="UniProtKB-EC"/>
</dbReference>
<reference evidence="11" key="1">
    <citation type="journal article" date="2018" name="Environ. Microbiol.">
        <title>Sporulation capability and amylosome conservation among diverse human colonic and rumen isolates of the keystone starch-degrader Ruminococcus bromii.</title>
        <authorList>
            <person name="Mukhopadhya I."/>
            <person name="Morais S."/>
            <person name="Laverde-Gomez J."/>
            <person name="Sheridan P.O."/>
            <person name="Walker A.W."/>
            <person name="Kelly W."/>
            <person name="Klieve A.V."/>
            <person name="Ouwerkerk D."/>
            <person name="Duncan S.H."/>
            <person name="Louis P."/>
            <person name="Koropatkin N."/>
            <person name="Cockburn D."/>
            <person name="Kibler R."/>
            <person name="Cooper P.J."/>
            <person name="Sandoval C."/>
            <person name="Crost E."/>
            <person name="Juge N."/>
            <person name="Bayer E.A."/>
            <person name="Flint H.J."/>
        </authorList>
    </citation>
    <scope>NUCLEOTIDE SEQUENCE [LARGE SCALE GENOMIC DNA]</scope>
    <source>
        <strain evidence="11">ATCC 27255</strain>
    </source>
</reference>
<proteinExistence type="inferred from homology"/>
<dbReference type="InterPro" id="IPR044097">
    <property type="entry name" value="Bds1/SdsA1_MBL-fold"/>
</dbReference>
<organism evidence="11 12">
    <name type="scientific">Ruminococcus bromii</name>
    <dbReference type="NCBI Taxonomy" id="40518"/>
    <lineage>
        <taxon>Bacteria</taxon>
        <taxon>Bacillati</taxon>
        <taxon>Bacillota</taxon>
        <taxon>Clostridia</taxon>
        <taxon>Eubacteriales</taxon>
        <taxon>Oscillospiraceae</taxon>
        <taxon>Ruminococcus</taxon>
    </lineage>
</organism>
<dbReference type="CDD" id="cd07710">
    <property type="entry name" value="arylsulfatase_Sdsa1-like_MBL-fold"/>
    <property type="match status" value="1"/>
</dbReference>
<dbReference type="InterPro" id="IPR029228">
    <property type="entry name" value="Alkyl_sulf_dimr"/>
</dbReference>
<dbReference type="Pfam" id="PF14864">
    <property type="entry name" value="Alkyl_sulf_C"/>
    <property type="match status" value="1"/>
</dbReference>
<dbReference type="PANTHER" id="PTHR43223:SF1">
    <property type="entry name" value="ALKYL_ARYL-SULFATASE BDS1"/>
    <property type="match status" value="1"/>
</dbReference>
<dbReference type="Proteomes" id="UP000233425">
    <property type="component" value="Unassembled WGS sequence"/>
</dbReference>
<evidence type="ECO:0000256" key="1">
    <source>
        <dbReference type="ARBA" id="ARBA00001947"/>
    </source>
</evidence>
<dbReference type="GO" id="GO:0046872">
    <property type="term" value="F:metal ion binding"/>
    <property type="evidence" value="ECO:0007669"/>
    <property type="project" value="UniProtKB-KW"/>
</dbReference>
<evidence type="ECO:0000313" key="12">
    <source>
        <dbReference type="Proteomes" id="UP000233425"/>
    </source>
</evidence>
<dbReference type="PROSITE" id="PS51257">
    <property type="entry name" value="PROKAR_LIPOPROTEIN"/>
    <property type="match status" value="1"/>
</dbReference>
<name>A0A2N0UL09_9FIRM</name>
<dbReference type="SMART" id="SM00849">
    <property type="entry name" value="Lactamase_B"/>
    <property type="match status" value="1"/>
</dbReference>
<dbReference type="Gene3D" id="3.60.15.30">
    <property type="entry name" value="Metallo-beta-lactamase domain"/>
    <property type="match status" value="1"/>
</dbReference>
<dbReference type="InterPro" id="IPR052195">
    <property type="entry name" value="Bact_Alkyl/Aryl-Sulfatase"/>
</dbReference>
<dbReference type="GO" id="GO:0018909">
    <property type="term" value="P:dodecyl sulfate metabolic process"/>
    <property type="evidence" value="ECO:0007669"/>
    <property type="project" value="InterPro"/>
</dbReference>
<comment type="similarity">
    <text evidence="5">Belongs to the metallo-beta-lactamase superfamily. Type III sulfatase family.</text>
</comment>
<feature type="signal peptide" evidence="9">
    <location>
        <begin position="1"/>
        <end position="24"/>
    </location>
</feature>
<dbReference type="Pfam" id="PF14863">
    <property type="entry name" value="Alkyl_sulf_dimr"/>
    <property type="match status" value="1"/>
</dbReference>
<feature type="domain" description="Metallo-beta-lactamase" evidence="10">
    <location>
        <begin position="140"/>
        <end position="373"/>
    </location>
</feature>
<dbReference type="InterPro" id="IPR038536">
    <property type="entry name" value="Alkyl/aryl-sulf_dimr_sf"/>
</dbReference>
<dbReference type="FunFam" id="1.25.40.880:FF:000001">
    <property type="entry name" value="SDS hydrolase SdsA1"/>
    <property type="match status" value="1"/>
</dbReference>
<keyword evidence="2" id="KW-0479">Metal-binding</keyword>
<dbReference type="InterPro" id="IPR036866">
    <property type="entry name" value="RibonucZ/Hydroxyglut_hydro"/>
</dbReference>
<comment type="caution">
    <text evidence="11">The sequence shown here is derived from an EMBL/GenBank/DDBJ whole genome shotgun (WGS) entry which is preliminary data.</text>
</comment>
<dbReference type="RefSeq" id="WP_101029391.1">
    <property type="nucleotide sequence ID" value="NZ_CABMMZ010000069.1"/>
</dbReference>
<evidence type="ECO:0000256" key="7">
    <source>
        <dbReference type="ARBA" id="ARBA00068034"/>
    </source>
</evidence>
<gene>
    <name evidence="11" type="ORF">RBATCC27255_01437</name>
</gene>
<dbReference type="PANTHER" id="PTHR43223">
    <property type="entry name" value="ALKYL/ARYL-SULFATASE"/>
    <property type="match status" value="1"/>
</dbReference>
<feature type="chain" id="PRO_5038332233" description="Linear primary-alkylsulfatase" evidence="9">
    <location>
        <begin position="25"/>
        <end position="676"/>
    </location>
</feature>
<dbReference type="EC" id="3.1.6.21" evidence="6"/>
<evidence type="ECO:0000259" key="10">
    <source>
        <dbReference type="SMART" id="SM00849"/>
    </source>
</evidence>
<dbReference type="InterPro" id="IPR029229">
    <property type="entry name" value="Alkyl_sulf_C"/>
</dbReference>
<evidence type="ECO:0000256" key="4">
    <source>
        <dbReference type="ARBA" id="ARBA00022833"/>
    </source>
</evidence>
<dbReference type="EMBL" id="NNSR01000069">
    <property type="protein sequence ID" value="PKD27673.1"/>
    <property type="molecule type" value="Genomic_DNA"/>
</dbReference>
<dbReference type="AlphaFoldDB" id="A0A2N0UL09"/>
<dbReference type="SUPFAM" id="SSF55718">
    <property type="entry name" value="SCP-like"/>
    <property type="match status" value="1"/>
</dbReference>
<dbReference type="InterPro" id="IPR036527">
    <property type="entry name" value="SCP2_sterol-bd_dom_sf"/>
</dbReference>
<dbReference type="InterPro" id="IPR001279">
    <property type="entry name" value="Metallo-B-lactamas"/>
</dbReference>
<keyword evidence="9" id="KW-0732">Signal</keyword>
<sequence length="676" mass="75291">MINKKKTGLCLALAATLIASSALCGCQQSDSSTSAKFNSDVKDASKYTADENAQVYKTLDFSDEQEKEFAKKGFITAPDTLEIKTESGTVAWSQSAYDFIRNSSTPDSANPSLWRNTELNSLYGLFEVVDGVYQVRGYDVANVTFVKSDNGWIVFDCTTSSETAKAALELLESKFGKAHIAAVVVSHAHIDHYGGIGGLIDEKDVADSSLPLDEQIKSGKTLIIVPEGYEKAVMEENVFAGNAMKRRTNFQYGSLLDKGGKGSLSVGIGLTPSSGTTTYISPSYEVKKATETIKVDGVEMVFQLTPNTESPAEMNTYIPKYKALWMAENCSGTMHNLYTLRGAEVRDGNAWAQYIMEAKELFGDKAEVVFQAHNWPHWGNDVINDYMANTASVYKYIFSQTLMYINQGYTSTEIANMIELPDELNKVWYTRQYYGTLKHNVKAVYQKYMGWYDENPIHLDELEPTEYSKKLVEYLGDTDKVLEMAQKDFDKGEYQWVAQITNTLVYADPENKDARYLCADALEQLGYQAESGAWRNAYLTGAYELRNGTKNYPNYEGSGATALGMSTETMLDYLGICLDEKKLEDQNLVINLEVTDKNAKYLLRINHGVLIYSQEKWSDKADATIKTKSAGILGIAQNNQKLMDAGIEKVEGNSDIIKTLTSSIAEFPLYFNIIEP</sequence>
<dbReference type="SUPFAM" id="SSF56281">
    <property type="entry name" value="Metallo-hydrolase/oxidoreductase"/>
    <property type="match status" value="1"/>
</dbReference>